<reference evidence="2" key="1">
    <citation type="journal article" date="2020" name="Nature">
        <title>Giant virus diversity and host interactions through global metagenomics.</title>
        <authorList>
            <person name="Schulz F."/>
            <person name="Roux S."/>
            <person name="Paez-Espino D."/>
            <person name="Jungbluth S."/>
            <person name="Walsh D.A."/>
            <person name="Denef V.J."/>
            <person name="McMahon K.D."/>
            <person name="Konstantinidis K.T."/>
            <person name="Eloe-Fadrosh E.A."/>
            <person name="Kyrpides N.C."/>
            <person name="Woyke T."/>
        </authorList>
    </citation>
    <scope>NUCLEOTIDE SEQUENCE</scope>
    <source>
        <strain evidence="2">GVMAG-S-3300013006-138</strain>
    </source>
</reference>
<name>A0A6C0KNA4_9ZZZZ</name>
<proteinExistence type="predicted"/>
<dbReference type="Gene3D" id="3.40.30.10">
    <property type="entry name" value="Glutaredoxin"/>
    <property type="match status" value="1"/>
</dbReference>
<dbReference type="InterPro" id="IPR017937">
    <property type="entry name" value="Thioredoxin_CS"/>
</dbReference>
<dbReference type="InterPro" id="IPR036249">
    <property type="entry name" value="Thioredoxin-like_sf"/>
</dbReference>
<evidence type="ECO:0008006" key="3">
    <source>
        <dbReference type="Google" id="ProtNLM"/>
    </source>
</evidence>
<dbReference type="AlphaFoldDB" id="A0A6C0KNA4"/>
<evidence type="ECO:0000313" key="2">
    <source>
        <dbReference type="EMBL" id="QHU18170.1"/>
    </source>
</evidence>
<accession>A0A6C0KNA4</accession>
<sequence length="257" mass="29079">MAKAKGKTKDEKKTLMVDSNTHIPDLEKVLASGNITIVLVYAEWCGACHRFREKIWDPMLKDNAIHNRIAVRDDMVKNTSLSKAKFDYLPSILVVDEKGDIQTFRTPEGEETNAMPTPKSIEDMTRIVNVPLGPLGSKAPSVPLAPRPVNVIENYEKLDEVEVKAKADEAQEAEEEPNWLTNQITPKPENYNYTHVIRTYPIPTPKGTTYIPIEKQVQRGGSLLKTLKSFIGKNNRIKSHKKKTRGLKIGRQTRKHK</sequence>
<dbReference type="SUPFAM" id="SSF52833">
    <property type="entry name" value="Thioredoxin-like"/>
    <property type="match status" value="1"/>
</dbReference>
<protein>
    <recommendedName>
        <fullName evidence="3">Thioredoxin domain-containing protein</fullName>
    </recommendedName>
</protein>
<dbReference type="PROSITE" id="PS00194">
    <property type="entry name" value="THIOREDOXIN_1"/>
    <property type="match status" value="1"/>
</dbReference>
<dbReference type="EMBL" id="MN740925">
    <property type="protein sequence ID" value="QHU18170.1"/>
    <property type="molecule type" value="Genomic_DNA"/>
</dbReference>
<feature type="region of interest" description="Disordered" evidence="1">
    <location>
        <begin position="236"/>
        <end position="257"/>
    </location>
</feature>
<evidence type="ECO:0000256" key="1">
    <source>
        <dbReference type="SAM" id="MobiDB-lite"/>
    </source>
</evidence>
<organism evidence="2">
    <name type="scientific">viral metagenome</name>
    <dbReference type="NCBI Taxonomy" id="1070528"/>
    <lineage>
        <taxon>unclassified sequences</taxon>
        <taxon>metagenomes</taxon>
        <taxon>organismal metagenomes</taxon>
    </lineage>
</organism>